<evidence type="ECO:0000259" key="7">
    <source>
        <dbReference type="PROSITE" id="PS51762"/>
    </source>
</evidence>
<keyword evidence="2" id="KW-0808">Transferase</keyword>
<dbReference type="Pfam" id="PF06955">
    <property type="entry name" value="XET_C"/>
    <property type="match status" value="1"/>
</dbReference>
<evidence type="ECO:0000313" key="8">
    <source>
        <dbReference type="EMBL" id="RRT72222.1"/>
    </source>
</evidence>
<dbReference type="GO" id="GO:0004553">
    <property type="term" value="F:hydrolase activity, hydrolyzing O-glycosyl compounds"/>
    <property type="evidence" value="ECO:0007669"/>
    <property type="project" value="InterPro"/>
</dbReference>
<dbReference type="EMBL" id="AMZH03003471">
    <property type="protein sequence ID" value="RRT72222.1"/>
    <property type="molecule type" value="Genomic_DNA"/>
</dbReference>
<evidence type="ECO:0000256" key="1">
    <source>
        <dbReference type="ARBA" id="ARBA00012152"/>
    </source>
</evidence>
<evidence type="ECO:0000256" key="4">
    <source>
        <dbReference type="ARBA" id="ARBA00023295"/>
    </source>
</evidence>
<keyword evidence="6" id="KW-0812">Transmembrane</keyword>
<feature type="transmembrane region" description="Helical" evidence="6">
    <location>
        <begin position="135"/>
        <end position="163"/>
    </location>
</feature>
<dbReference type="GO" id="GO:0016762">
    <property type="term" value="F:xyloglucan:xyloglucosyl transferase activity"/>
    <property type="evidence" value="ECO:0007669"/>
    <property type="project" value="UniProtKB-EC"/>
</dbReference>
<dbReference type="InterPro" id="IPR010713">
    <property type="entry name" value="XET_C"/>
</dbReference>
<dbReference type="InterPro" id="IPR044791">
    <property type="entry name" value="Beta-glucanase/XTH"/>
</dbReference>
<evidence type="ECO:0000256" key="3">
    <source>
        <dbReference type="ARBA" id="ARBA00022801"/>
    </source>
</evidence>
<keyword evidence="3" id="KW-0378">Hydrolase</keyword>
<dbReference type="EC" id="2.4.1.207" evidence="1"/>
<dbReference type="GO" id="GO:0044042">
    <property type="term" value="P:glucan metabolic process"/>
    <property type="evidence" value="ECO:0007669"/>
    <property type="project" value="InterPro"/>
</dbReference>
<accession>A0A427A7J8</accession>
<keyword evidence="6" id="KW-1133">Transmembrane helix</keyword>
<reference evidence="8 9" key="1">
    <citation type="journal article" date="2014" name="Agronomy (Basel)">
        <title>A Draft Genome Sequence for Ensete ventricosum, the Drought-Tolerant Tree Against Hunger.</title>
        <authorList>
            <person name="Harrison J."/>
            <person name="Moore K.A."/>
            <person name="Paszkiewicz K."/>
            <person name="Jones T."/>
            <person name="Grant M."/>
            <person name="Ambacheew D."/>
            <person name="Muzemil S."/>
            <person name="Studholme D.J."/>
        </authorList>
    </citation>
    <scope>NUCLEOTIDE SEQUENCE [LARGE SCALE GENOMIC DNA]</scope>
</reference>
<dbReference type="Gene3D" id="2.60.120.200">
    <property type="match status" value="1"/>
</dbReference>
<dbReference type="PROSITE" id="PS51762">
    <property type="entry name" value="GH16_2"/>
    <property type="match status" value="1"/>
</dbReference>
<dbReference type="Pfam" id="PF00722">
    <property type="entry name" value="Glyco_hydro_16"/>
    <property type="match status" value="1"/>
</dbReference>
<dbReference type="AlphaFoldDB" id="A0A427A7J8"/>
<evidence type="ECO:0000313" key="9">
    <source>
        <dbReference type="Proteomes" id="UP000287651"/>
    </source>
</evidence>
<dbReference type="InterPro" id="IPR000757">
    <property type="entry name" value="Beta-glucanase-like"/>
</dbReference>
<dbReference type="GO" id="GO:0048046">
    <property type="term" value="C:apoplast"/>
    <property type="evidence" value="ECO:0007669"/>
    <property type="project" value="InterPro"/>
</dbReference>
<sequence length="415" mass="46561">MGARDSSSTSWYVVGTHAGGGPATVVRAGEGASPLPSSLALHGHLRASSSQSGQLLSAEATAHVVFSLNVKMGQRHSPLAAVSARCHPEWVAVKADSSVRIMSSHTSLHALNPSPPTALLPWFCSELKSFYVVNLFPSFCLACLSYSMALLFVPFLLLLMLHWSNAQPSPGYYPSYRFRPLRGFYRGFNNLWGPEHQTVSGDQSSVTIWLDRNSATLISTQLSNNQAHPGFHDEVDIEFLGTTPGKPYTLQTNVYVRGSGDGRIIGREMKFHLWFDPTAGFHNYAILWNPNEIIFFVDDIPIRRYPRKNAGATFPLRPMWLYGSIWDASSWATEDGKYKADYRYQPFVARFTRFVVRGCTAFAPLRCLPVPSSWHGAGLSRRQYASMQWAQRYYLVYNYCKDPKRDHSLTPECWS</sequence>
<keyword evidence="4" id="KW-0326">Glycosidase</keyword>
<dbReference type="Proteomes" id="UP000287651">
    <property type="component" value="Unassembled WGS sequence"/>
</dbReference>
<name>A0A427A7J8_ENSVE</name>
<gene>
    <name evidence="8" type="ORF">B296_00018427</name>
</gene>
<organism evidence="8 9">
    <name type="scientific">Ensete ventricosum</name>
    <name type="common">Abyssinian banana</name>
    <name type="synonym">Musa ensete</name>
    <dbReference type="NCBI Taxonomy" id="4639"/>
    <lineage>
        <taxon>Eukaryota</taxon>
        <taxon>Viridiplantae</taxon>
        <taxon>Streptophyta</taxon>
        <taxon>Embryophyta</taxon>
        <taxon>Tracheophyta</taxon>
        <taxon>Spermatophyta</taxon>
        <taxon>Magnoliopsida</taxon>
        <taxon>Liliopsida</taxon>
        <taxon>Zingiberales</taxon>
        <taxon>Musaceae</taxon>
        <taxon>Ensete</taxon>
    </lineage>
</organism>
<keyword evidence="6" id="KW-0472">Membrane</keyword>
<dbReference type="InterPro" id="IPR013320">
    <property type="entry name" value="ConA-like_dom_sf"/>
</dbReference>
<evidence type="ECO:0000256" key="6">
    <source>
        <dbReference type="SAM" id="Phobius"/>
    </source>
</evidence>
<evidence type="ECO:0000256" key="2">
    <source>
        <dbReference type="ARBA" id="ARBA00022679"/>
    </source>
</evidence>
<comment type="catalytic activity">
    <reaction evidence="5">
        <text>breaks a beta-(1-&gt;4) bond in the backbone of a xyloglucan and transfers the xyloglucanyl segment on to O-4 of the non-reducing terminal glucose residue of an acceptor, which can be a xyloglucan or an oligosaccharide of xyloglucan.</text>
        <dbReference type="EC" id="2.4.1.207"/>
    </reaction>
</comment>
<comment type="caution">
    <text evidence="8">The sequence shown here is derived from an EMBL/GenBank/DDBJ whole genome shotgun (WGS) entry which is preliminary data.</text>
</comment>
<evidence type="ECO:0000256" key="5">
    <source>
        <dbReference type="ARBA" id="ARBA00034022"/>
    </source>
</evidence>
<dbReference type="SUPFAM" id="SSF49899">
    <property type="entry name" value="Concanavalin A-like lectins/glucanases"/>
    <property type="match status" value="1"/>
</dbReference>
<proteinExistence type="predicted"/>
<protein>
    <recommendedName>
        <fullName evidence="1">xyloglucan:xyloglucosyl transferase</fullName>
        <ecNumber evidence="1">2.4.1.207</ecNumber>
    </recommendedName>
</protein>
<dbReference type="PANTHER" id="PTHR31062">
    <property type="entry name" value="XYLOGLUCAN ENDOTRANSGLUCOSYLASE/HYDROLASE PROTEIN 8-RELATED"/>
    <property type="match status" value="1"/>
</dbReference>
<feature type="domain" description="GH16" evidence="7">
    <location>
        <begin position="108"/>
        <end position="351"/>
    </location>
</feature>